<dbReference type="AlphaFoldDB" id="A0A4W2HX03"/>
<reference evidence="10" key="2">
    <citation type="submission" date="2025-08" db="UniProtKB">
        <authorList>
            <consortium name="Ensembl"/>
        </authorList>
    </citation>
    <scope>IDENTIFICATION</scope>
</reference>
<sequence length="376" mass="41966">MSTPSNSPAKAAPAPQSTPAPEPTPASESTPAPEPTPESTPEPQSTPAPEPTPEPSPVPMPSPVPAPSPVAASKMHLVYPEVNPNPLLHSNFCSLLFLRWINPFFLFGHKWRLKENEIHSVLPKDCSQHLGEELQGYWKQEVDRAEENGEKPSLKKAIIKCYWKSCLLSSIFIFFEECTMVLLPLLLGKMISYFENPKGSNALHDAYICAAVLSACVLLWAILHHLNFNHLQRVGMRLRVATSHMIYHRAFHLSNLALRKTTTGQIVNLLSNDVKRFDQVTTFLHYLWVGPLQAIAVTALLYMEIGISCLAGMAILIILLVLQSCFGKLFSSLRSKTAALTDDRIKTMSEVITGIRTIKMYAWEKSFVELITTLRR</sequence>
<dbReference type="GO" id="GO:0140359">
    <property type="term" value="F:ABC-type transporter activity"/>
    <property type="evidence" value="ECO:0007669"/>
    <property type="project" value="InterPro"/>
</dbReference>
<evidence type="ECO:0000256" key="4">
    <source>
        <dbReference type="ARBA" id="ARBA00022840"/>
    </source>
</evidence>
<feature type="compositionally biased region" description="Pro residues" evidence="7">
    <location>
        <begin position="32"/>
        <end position="65"/>
    </location>
</feature>
<evidence type="ECO:0000256" key="7">
    <source>
        <dbReference type="SAM" id="MobiDB-lite"/>
    </source>
</evidence>
<keyword evidence="3" id="KW-0547">Nucleotide-binding</keyword>
<dbReference type="InterPro" id="IPR036640">
    <property type="entry name" value="ABC1_TM_sf"/>
</dbReference>
<evidence type="ECO:0000259" key="9">
    <source>
        <dbReference type="PROSITE" id="PS50929"/>
    </source>
</evidence>
<feature type="transmembrane region" description="Helical" evidence="8">
    <location>
        <begin position="283"/>
        <end position="303"/>
    </location>
</feature>
<evidence type="ECO:0000256" key="8">
    <source>
        <dbReference type="SAM" id="Phobius"/>
    </source>
</evidence>
<keyword evidence="5 8" id="KW-1133">Transmembrane helix</keyword>
<dbReference type="PANTHER" id="PTHR24223">
    <property type="entry name" value="ATP-BINDING CASSETTE SUB-FAMILY C"/>
    <property type="match status" value="1"/>
</dbReference>
<feature type="domain" description="ABC transmembrane type-1" evidence="9">
    <location>
        <begin position="167"/>
        <end position="376"/>
    </location>
</feature>
<keyword evidence="2 8" id="KW-0812">Transmembrane</keyword>
<feature type="region of interest" description="Disordered" evidence="7">
    <location>
        <begin position="1"/>
        <end position="65"/>
    </location>
</feature>
<name>A0A4W2HX03_BOBOX</name>
<accession>A0A4W2HX03</accession>
<dbReference type="Gene3D" id="1.20.1560.10">
    <property type="entry name" value="ABC transporter type 1, transmembrane domain"/>
    <property type="match status" value="1"/>
</dbReference>
<keyword evidence="4" id="KW-0067">ATP-binding</keyword>
<evidence type="ECO:0000256" key="3">
    <source>
        <dbReference type="ARBA" id="ARBA00022741"/>
    </source>
</evidence>
<dbReference type="InterPro" id="IPR050173">
    <property type="entry name" value="ABC_transporter_C-like"/>
</dbReference>
<feature type="transmembrane region" description="Helical" evidence="8">
    <location>
        <begin position="205"/>
        <end position="223"/>
    </location>
</feature>
<protein>
    <recommendedName>
        <fullName evidence="9">ABC transmembrane type-1 domain-containing protein</fullName>
    </recommendedName>
</protein>
<dbReference type="PROSITE" id="PS50929">
    <property type="entry name" value="ABC_TM1F"/>
    <property type="match status" value="1"/>
</dbReference>
<organism evidence="10 11">
    <name type="scientific">Bos indicus x Bos taurus</name>
    <name type="common">Hybrid cattle</name>
    <dbReference type="NCBI Taxonomy" id="30522"/>
    <lineage>
        <taxon>Eukaryota</taxon>
        <taxon>Metazoa</taxon>
        <taxon>Chordata</taxon>
        <taxon>Craniata</taxon>
        <taxon>Vertebrata</taxon>
        <taxon>Euteleostomi</taxon>
        <taxon>Mammalia</taxon>
        <taxon>Eutheria</taxon>
        <taxon>Laurasiatheria</taxon>
        <taxon>Artiodactyla</taxon>
        <taxon>Ruminantia</taxon>
        <taxon>Pecora</taxon>
        <taxon>Bovidae</taxon>
        <taxon>Bovinae</taxon>
        <taxon>Bos</taxon>
    </lineage>
</organism>
<dbReference type="PANTHER" id="PTHR24223:SF357">
    <property type="entry name" value="ATP-BINDING CASSETTE SUB-FAMILY C MEMBER 4"/>
    <property type="match status" value="1"/>
</dbReference>
<evidence type="ECO:0000313" key="11">
    <source>
        <dbReference type="Proteomes" id="UP000429181"/>
    </source>
</evidence>
<evidence type="ECO:0000313" key="10">
    <source>
        <dbReference type="Ensembl" id="ENSBIXP00005034407.1"/>
    </source>
</evidence>
<dbReference type="Pfam" id="PF00664">
    <property type="entry name" value="ABC_membrane"/>
    <property type="match status" value="1"/>
</dbReference>
<dbReference type="GO" id="GO:0005886">
    <property type="term" value="C:plasma membrane"/>
    <property type="evidence" value="ECO:0007669"/>
    <property type="project" value="TreeGrafter"/>
</dbReference>
<dbReference type="GeneTree" id="ENSGT00940000153931"/>
<feature type="compositionally biased region" description="Low complexity" evidence="7">
    <location>
        <begin position="1"/>
        <end position="15"/>
    </location>
</feature>
<feature type="transmembrane region" description="Helical" evidence="8">
    <location>
        <begin position="309"/>
        <end position="330"/>
    </location>
</feature>
<evidence type="ECO:0000256" key="5">
    <source>
        <dbReference type="ARBA" id="ARBA00022989"/>
    </source>
</evidence>
<reference evidence="11" key="1">
    <citation type="submission" date="2018-11" db="EMBL/GenBank/DDBJ databases">
        <title>Haplotype-resolved cattle genomes.</title>
        <authorList>
            <person name="Low W.Y."/>
            <person name="Tearle R."/>
            <person name="Bickhart D.M."/>
            <person name="Rosen B.D."/>
            <person name="Koren S."/>
            <person name="Rhie A."/>
            <person name="Hiendleder S."/>
            <person name="Phillippy A.M."/>
            <person name="Smith T.P.L."/>
            <person name="Williams J.L."/>
        </authorList>
    </citation>
    <scope>NUCLEOTIDE SEQUENCE [LARGE SCALE GENOMIC DNA]</scope>
</reference>
<dbReference type="SUPFAM" id="SSF90123">
    <property type="entry name" value="ABC transporter transmembrane region"/>
    <property type="match status" value="1"/>
</dbReference>
<feature type="transmembrane region" description="Helical" evidence="8">
    <location>
        <begin position="161"/>
        <end position="185"/>
    </location>
</feature>
<dbReference type="Proteomes" id="UP000429181">
    <property type="component" value="Unassembled WGS sequence"/>
</dbReference>
<proteinExistence type="predicted"/>
<evidence type="ECO:0000256" key="2">
    <source>
        <dbReference type="ARBA" id="ARBA00022692"/>
    </source>
</evidence>
<evidence type="ECO:0000256" key="6">
    <source>
        <dbReference type="ARBA" id="ARBA00023136"/>
    </source>
</evidence>
<keyword evidence="1" id="KW-0813">Transport</keyword>
<evidence type="ECO:0000256" key="1">
    <source>
        <dbReference type="ARBA" id="ARBA00022448"/>
    </source>
</evidence>
<dbReference type="GO" id="GO:0005524">
    <property type="term" value="F:ATP binding"/>
    <property type="evidence" value="ECO:0007669"/>
    <property type="project" value="UniProtKB-KW"/>
</dbReference>
<keyword evidence="6 8" id="KW-0472">Membrane</keyword>
<dbReference type="InterPro" id="IPR011527">
    <property type="entry name" value="ABC1_TM_dom"/>
</dbReference>
<dbReference type="Ensembl" id="ENSBIXT00005019346.1">
    <property type="protein sequence ID" value="ENSBIXP00005034407.1"/>
    <property type="gene ID" value="ENSBIXG00005015325.1"/>
</dbReference>